<proteinExistence type="predicted"/>
<evidence type="ECO:0000313" key="2">
    <source>
        <dbReference type="EMBL" id="MDR6226787.1"/>
    </source>
</evidence>
<sequence length="304" mass="34102">MENNGLISPEYLVMITTAVITGTLARVFTMKQDYRQYPSYPSGFLIHFVTAAVAAALGAFVIPALMTKNFIAVTFLTLAIQQFREVRKTEKESLQDLEKNEYTPRGDAYIDGIAKTFESRNYFSLLISFVTALTMQVLEQETWIEVTAGVLAGAILFLILKQFTKGKKVNDVAVVKRGKIDIKGSDLYVDDIFVSNLAGSELAKTLFQKNGLGVVIHPKHPHYNLILEHFGQRQAMLHESTRAVGLRMYSFSFQNYTDDRVVIALVPIEHNFELLKETILNTPLLESVKKAPELMDNPMTGGQQ</sequence>
<dbReference type="InterPro" id="IPR025918">
    <property type="entry name" value="YIEGIA"/>
</dbReference>
<dbReference type="Proteomes" id="UP001185012">
    <property type="component" value="Unassembled WGS sequence"/>
</dbReference>
<evidence type="ECO:0000256" key="1">
    <source>
        <dbReference type="SAM" id="Phobius"/>
    </source>
</evidence>
<accession>A0ABU1IPR1</accession>
<protein>
    <recommendedName>
        <fullName evidence="4">YIEGIA protein</fullName>
    </recommendedName>
</protein>
<feature type="transmembrane region" description="Helical" evidence="1">
    <location>
        <begin position="44"/>
        <end position="66"/>
    </location>
</feature>
<gene>
    <name evidence="2" type="ORF">JOE21_002797</name>
</gene>
<comment type="caution">
    <text evidence="2">The sequence shown here is derived from an EMBL/GenBank/DDBJ whole genome shotgun (WGS) entry which is preliminary data.</text>
</comment>
<evidence type="ECO:0000313" key="3">
    <source>
        <dbReference type="Proteomes" id="UP001185012"/>
    </source>
</evidence>
<evidence type="ECO:0008006" key="4">
    <source>
        <dbReference type="Google" id="ProtNLM"/>
    </source>
</evidence>
<feature type="transmembrane region" description="Helical" evidence="1">
    <location>
        <begin position="12"/>
        <end position="29"/>
    </location>
</feature>
<keyword evidence="1" id="KW-0812">Transmembrane</keyword>
<keyword evidence="1" id="KW-0472">Membrane</keyword>
<feature type="transmembrane region" description="Helical" evidence="1">
    <location>
        <begin position="144"/>
        <end position="160"/>
    </location>
</feature>
<organism evidence="2 3">
    <name type="scientific">Desmospora profundinema</name>
    <dbReference type="NCBI Taxonomy" id="1571184"/>
    <lineage>
        <taxon>Bacteria</taxon>
        <taxon>Bacillati</taxon>
        <taxon>Bacillota</taxon>
        <taxon>Bacilli</taxon>
        <taxon>Bacillales</taxon>
        <taxon>Thermoactinomycetaceae</taxon>
        <taxon>Desmospora</taxon>
    </lineage>
</organism>
<dbReference type="EMBL" id="JAVDQG010000006">
    <property type="protein sequence ID" value="MDR6226787.1"/>
    <property type="molecule type" value="Genomic_DNA"/>
</dbReference>
<dbReference type="Pfam" id="PF14045">
    <property type="entry name" value="YIEGIA"/>
    <property type="match status" value="1"/>
</dbReference>
<dbReference type="RefSeq" id="WP_309867163.1">
    <property type="nucleotide sequence ID" value="NZ_JAVDQG010000006.1"/>
</dbReference>
<name>A0ABU1IPR1_9BACL</name>
<reference evidence="2 3" key="1">
    <citation type="submission" date="2023-07" db="EMBL/GenBank/DDBJ databases">
        <title>Genomic Encyclopedia of Type Strains, Phase IV (KMG-IV): sequencing the most valuable type-strain genomes for metagenomic binning, comparative biology and taxonomic classification.</title>
        <authorList>
            <person name="Goeker M."/>
        </authorList>
    </citation>
    <scope>NUCLEOTIDE SEQUENCE [LARGE SCALE GENOMIC DNA]</scope>
    <source>
        <strain evidence="2 3">DSM 45903</strain>
    </source>
</reference>
<feature type="transmembrane region" description="Helical" evidence="1">
    <location>
        <begin position="122"/>
        <end position="138"/>
    </location>
</feature>
<keyword evidence="1" id="KW-1133">Transmembrane helix</keyword>
<keyword evidence="3" id="KW-1185">Reference proteome</keyword>